<keyword evidence="2" id="KW-1185">Reference proteome</keyword>
<protein>
    <submittedName>
        <fullName evidence="1">Ig(Immunoglobulin) and lrr(Leucine rich repeat) domain</fullName>
    </submittedName>
</protein>
<proteinExistence type="predicted"/>
<accession>A0ACB9T9C1</accession>
<sequence length="759" mass="84694">MVKIDKNKLSELKHISLTILENLHELELAGNPWNCSCMLRPLREWMLKQNVPFGVPPTCKFPQRLASKPWDKLDLDEFACIPEIFPYDSKAHGIEGRNITMTCHITGIPIPNVRWLLKNKVIANLSGSPYSNGKKLYTVRLKNNSSDLTILTADLQDAGVYVCAAENKAGRAEASVTLAVSKRTPESALTSCLLIVCVCTIRKKQLGVWRRDECRGEENYEKIELNHKVSGNVNGRPAHSEISIVGATRKNGEYRVVPGGDTDQEVEEEEENVDDKNQKETRLWNPSSAGSPETKWNTPEHMLEETRDDYKKISDSTSGTYRESTSTSSLLPQAHYYPLRSKPYENTYTALHYSGFSSDLSSLAENDEKKFPDLIENSSPSNKINPISTKANSEGGSVNDITELFCTLPRKRGPAQSNNNRYTSSDSQSPLLPESRYGSSGGYSSSSQDSSRIMGDFQKFPAGNLLKSRANQKSNSFLNLTSPKPVNIQSPIQDVSNATPLLDVSKLESRVYKNSNTSAYDYHAAQLERFLEEYRTLQKELTKMKETCDNLKTDKSLLLLPKCDFSPTTSSTEDGFNKSILNNSPASMESSCSNPSISMSVSNCDAALIITVLEKLEADMTSGHDGLPEFLLRDCVPVICNLLVTLFSLSLRFSTFPTCCKISRIELVFKKGSRCDIRNYRPILSSCAKVFKLILHDKLANSIKPYLSINQHGFISNQSIAATLVEHTQYLSKALDIQQQENVIHSDTTVRRLIQLISQ</sequence>
<name>A0ACB9T9C1_HOLOL</name>
<dbReference type="Proteomes" id="UP001056778">
    <property type="component" value="Chromosome 4"/>
</dbReference>
<evidence type="ECO:0000313" key="2">
    <source>
        <dbReference type="Proteomes" id="UP001056778"/>
    </source>
</evidence>
<evidence type="ECO:0000313" key="1">
    <source>
        <dbReference type="EMBL" id="KAI4463344.1"/>
    </source>
</evidence>
<gene>
    <name evidence="1" type="ORF">MML48_4g00000388</name>
</gene>
<comment type="caution">
    <text evidence="1">The sequence shown here is derived from an EMBL/GenBank/DDBJ whole genome shotgun (WGS) entry which is preliminary data.</text>
</comment>
<organism evidence="1 2">
    <name type="scientific">Holotrichia oblita</name>
    <name type="common">Chafer beetle</name>
    <dbReference type="NCBI Taxonomy" id="644536"/>
    <lineage>
        <taxon>Eukaryota</taxon>
        <taxon>Metazoa</taxon>
        <taxon>Ecdysozoa</taxon>
        <taxon>Arthropoda</taxon>
        <taxon>Hexapoda</taxon>
        <taxon>Insecta</taxon>
        <taxon>Pterygota</taxon>
        <taxon>Neoptera</taxon>
        <taxon>Endopterygota</taxon>
        <taxon>Coleoptera</taxon>
        <taxon>Polyphaga</taxon>
        <taxon>Scarabaeiformia</taxon>
        <taxon>Scarabaeidae</taxon>
        <taxon>Melolonthinae</taxon>
        <taxon>Holotrichia</taxon>
    </lineage>
</organism>
<dbReference type="EMBL" id="CM043018">
    <property type="protein sequence ID" value="KAI4463344.1"/>
    <property type="molecule type" value="Genomic_DNA"/>
</dbReference>
<reference evidence="1" key="1">
    <citation type="submission" date="2022-04" db="EMBL/GenBank/DDBJ databases">
        <title>Chromosome-scale genome assembly of Holotrichia oblita Faldermann.</title>
        <authorList>
            <person name="Rongchong L."/>
        </authorList>
    </citation>
    <scope>NUCLEOTIDE SEQUENCE</scope>
    <source>
        <strain evidence="1">81SQS9</strain>
    </source>
</reference>